<dbReference type="InParanoid" id="A0A2H3DGS7"/>
<accession>A0A2H3DGS7</accession>
<evidence type="ECO:0000313" key="1">
    <source>
        <dbReference type="EMBL" id="PBK94419.1"/>
    </source>
</evidence>
<protein>
    <submittedName>
        <fullName evidence="1">Uncharacterized protein</fullName>
    </submittedName>
</protein>
<dbReference type="Proteomes" id="UP000217790">
    <property type="component" value="Unassembled WGS sequence"/>
</dbReference>
<proteinExistence type="predicted"/>
<gene>
    <name evidence="1" type="ORF">ARMGADRAFT_927628</name>
</gene>
<name>A0A2H3DGS7_ARMGA</name>
<dbReference type="OrthoDB" id="3247165at2759"/>
<organism evidence="1 2">
    <name type="scientific">Armillaria gallica</name>
    <name type="common">Bulbous honey fungus</name>
    <name type="synonym">Armillaria bulbosa</name>
    <dbReference type="NCBI Taxonomy" id="47427"/>
    <lineage>
        <taxon>Eukaryota</taxon>
        <taxon>Fungi</taxon>
        <taxon>Dikarya</taxon>
        <taxon>Basidiomycota</taxon>
        <taxon>Agaricomycotina</taxon>
        <taxon>Agaricomycetes</taxon>
        <taxon>Agaricomycetidae</taxon>
        <taxon>Agaricales</taxon>
        <taxon>Marasmiineae</taxon>
        <taxon>Physalacriaceae</taxon>
        <taxon>Armillaria</taxon>
    </lineage>
</organism>
<dbReference type="AlphaFoldDB" id="A0A2H3DGS7"/>
<evidence type="ECO:0000313" key="2">
    <source>
        <dbReference type="Proteomes" id="UP000217790"/>
    </source>
</evidence>
<keyword evidence="2" id="KW-1185">Reference proteome</keyword>
<sequence>MTDYSSQGKTRPCNPVHLDYCRSHQACYTALSCTATAKGTILLQLISLSKVQGGIHGSLQQEFRELKLLDEITRLWYEHCLPITVKGECRYTLIDSYCKVKGEYYVLSSIHPAIIWSKALPFKPDQINDIPWCILKKGKLWKGENAKTEPAASTTNKDNSIVSHTIPAINVKKHKG</sequence>
<reference evidence="2" key="1">
    <citation type="journal article" date="2017" name="Nat. Ecol. Evol.">
        <title>Genome expansion and lineage-specific genetic innovations in the forest pathogenic fungi Armillaria.</title>
        <authorList>
            <person name="Sipos G."/>
            <person name="Prasanna A.N."/>
            <person name="Walter M.C."/>
            <person name="O'Connor E."/>
            <person name="Balint B."/>
            <person name="Krizsan K."/>
            <person name="Kiss B."/>
            <person name="Hess J."/>
            <person name="Varga T."/>
            <person name="Slot J."/>
            <person name="Riley R."/>
            <person name="Boka B."/>
            <person name="Rigling D."/>
            <person name="Barry K."/>
            <person name="Lee J."/>
            <person name="Mihaltcheva S."/>
            <person name="LaButti K."/>
            <person name="Lipzen A."/>
            <person name="Waldron R."/>
            <person name="Moloney N.M."/>
            <person name="Sperisen C."/>
            <person name="Kredics L."/>
            <person name="Vagvoelgyi C."/>
            <person name="Patrignani A."/>
            <person name="Fitzpatrick D."/>
            <person name="Nagy I."/>
            <person name="Doyle S."/>
            <person name="Anderson J.B."/>
            <person name="Grigoriev I.V."/>
            <person name="Gueldener U."/>
            <person name="Muensterkoetter M."/>
            <person name="Nagy L.G."/>
        </authorList>
    </citation>
    <scope>NUCLEOTIDE SEQUENCE [LARGE SCALE GENOMIC DNA]</scope>
    <source>
        <strain evidence="2">Ar21-2</strain>
    </source>
</reference>
<dbReference type="EMBL" id="KZ293654">
    <property type="protein sequence ID" value="PBK94419.1"/>
    <property type="molecule type" value="Genomic_DNA"/>
</dbReference>